<dbReference type="VEuPathDB" id="FungiDB:SAPIO_CDS9057"/>
<comment type="caution">
    <text evidence="4">The sequence shown here is derived from an EMBL/GenBank/DDBJ whole genome shotgun (WGS) entry which is preliminary data.</text>
</comment>
<dbReference type="RefSeq" id="XP_016639854.1">
    <property type="nucleotide sequence ID" value="XM_016790551.1"/>
</dbReference>
<feature type="region of interest" description="Disordered" evidence="1">
    <location>
        <begin position="400"/>
        <end position="441"/>
    </location>
</feature>
<keyword evidence="2" id="KW-0472">Membrane</keyword>
<keyword evidence="2" id="KW-1133">Transmembrane helix</keyword>
<evidence type="ECO:0000256" key="3">
    <source>
        <dbReference type="SAM" id="SignalP"/>
    </source>
</evidence>
<evidence type="ECO:0000313" key="4">
    <source>
        <dbReference type="EMBL" id="KEZ40055.1"/>
    </source>
</evidence>
<proteinExistence type="predicted"/>
<feature type="compositionally biased region" description="Low complexity" evidence="1">
    <location>
        <begin position="502"/>
        <end position="537"/>
    </location>
</feature>
<dbReference type="OrthoDB" id="3436787at2759"/>
<feature type="region of interest" description="Disordered" evidence="1">
    <location>
        <begin position="500"/>
        <end position="563"/>
    </location>
</feature>
<dbReference type="EMBL" id="JOWA01000132">
    <property type="protein sequence ID" value="KEZ40055.1"/>
    <property type="molecule type" value="Genomic_DNA"/>
</dbReference>
<dbReference type="AlphaFoldDB" id="A0A084FY93"/>
<dbReference type="Proteomes" id="UP000028545">
    <property type="component" value="Unassembled WGS sequence"/>
</dbReference>
<feature type="chain" id="PRO_5001775113" evidence="3">
    <location>
        <begin position="19"/>
        <end position="563"/>
    </location>
</feature>
<feature type="transmembrane region" description="Helical" evidence="2">
    <location>
        <begin position="364"/>
        <end position="387"/>
    </location>
</feature>
<dbReference type="GeneID" id="27728129"/>
<sequence>MKPARLFLLSQAITLAVAEVVYVTDLTIFTLLAPCAKYGVSVAVQAQTYSSCGTEAADLQSCVCSKAGKMDNVLGIMSSSLSWSCGETATDDHASASVVLSQYCNQDSSYTFATPTANLVEEYPTDYPEFYNLAPCAQYGVSVAMQTMTYDLCPEPASLLAPCICGKNQNSLRASQTINASVKYSCSNNEDITSGQQFLAAYCAMTAGTTAFPQPSNPPGDMTYFISALPEYKSLAPCAQSGVDAALGVHSSEFCPPGPKAFASCACLKVGMSSKATSMMSSSVRWYCDSTARDDVLSAVSVFEYYCSAARAEVTPTGVTESIAQTTNGTPRQTGGSNSGDNPTNPNGSDSGDDTSSGGVSTGAIAGGVVGGIGALAIIGAGVFFFLRKKRANKETAAGAAAAAYQPPPPNDKPELAGTPITGPIPPPSPAISHTSAHTPTPVYDPTNAPQIPELHGGKSYMGTPPPQPMQPELQGNPVMPPQEYQGQAYGQAIPMQTYPQGYGYPSPQASPYPSYAGQPSPQSPQAGYYAPQQAAPVELPTSWQAGPVPGYQELPTQYHQTR</sequence>
<reference evidence="4 5" key="1">
    <citation type="journal article" date="2014" name="Genome Announc.">
        <title>Draft genome sequence of the pathogenic fungus Scedosporium apiospermum.</title>
        <authorList>
            <person name="Vandeputte P."/>
            <person name="Ghamrawi S."/>
            <person name="Rechenmann M."/>
            <person name="Iltis A."/>
            <person name="Giraud S."/>
            <person name="Fleury M."/>
            <person name="Thornton C."/>
            <person name="Delhaes L."/>
            <person name="Meyer W."/>
            <person name="Papon N."/>
            <person name="Bouchara J.P."/>
        </authorList>
    </citation>
    <scope>NUCLEOTIDE SEQUENCE [LARGE SCALE GENOMIC DNA]</scope>
    <source>
        <strain evidence="4 5">IHEM 14462</strain>
    </source>
</reference>
<evidence type="ECO:0000313" key="5">
    <source>
        <dbReference type="Proteomes" id="UP000028545"/>
    </source>
</evidence>
<gene>
    <name evidence="4" type="ORF">SAPIO_CDS9057</name>
</gene>
<evidence type="ECO:0000256" key="2">
    <source>
        <dbReference type="SAM" id="Phobius"/>
    </source>
</evidence>
<protein>
    <submittedName>
        <fullName evidence="4">Uncharacterized protein</fullName>
    </submittedName>
</protein>
<feature type="compositionally biased region" description="Low complexity" evidence="1">
    <location>
        <begin position="348"/>
        <end position="359"/>
    </location>
</feature>
<accession>A0A084FY93</accession>
<keyword evidence="3" id="KW-0732">Signal</keyword>
<dbReference type="PANTHER" id="PTHR16861:SF8">
    <property type="entry name" value="EXTRACELLULAR MEMBRANE PROTEIN CFEM DOMAIN-CONTAINING PROTEIN"/>
    <property type="match status" value="1"/>
</dbReference>
<keyword evidence="5" id="KW-1185">Reference proteome</keyword>
<dbReference type="KEGG" id="sapo:SAPIO_CDS9057"/>
<keyword evidence="2" id="KW-0812">Transmembrane</keyword>
<organism evidence="4 5">
    <name type="scientific">Pseudallescheria apiosperma</name>
    <name type="common">Scedosporium apiospermum</name>
    <dbReference type="NCBI Taxonomy" id="563466"/>
    <lineage>
        <taxon>Eukaryota</taxon>
        <taxon>Fungi</taxon>
        <taxon>Dikarya</taxon>
        <taxon>Ascomycota</taxon>
        <taxon>Pezizomycotina</taxon>
        <taxon>Sordariomycetes</taxon>
        <taxon>Hypocreomycetidae</taxon>
        <taxon>Microascales</taxon>
        <taxon>Microascaceae</taxon>
        <taxon>Scedosporium</taxon>
    </lineage>
</organism>
<evidence type="ECO:0000256" key="1">
    <source>
        <dbReference type="SAM" id="MobiDB-lite"/>
    </source>
</evidence>
<dbReference type="HOGENOM" id="CLU_017868_1_1_1"/>
<dbReference type="PANTHER" id="PTHR16861">
    <property type="entry name" value="GLYCOPROTEIN 38"/>
    <property type="match status" value="1"/>
</dbReference>
<feature type="signal peptide" evidence="3">
    <location>
        <begin position="1"/>
        <end position="18"/>
    </location>
</feature>
<feature type="compositionally biased region" description="Polar residues" evidence="1">
    <location>
        <begin position="319"/>
        <end position="347"/>
    </location>
</feature>
<name>A0A084FY93_PSEDA</name>
<feature type="region of interest" description="Disordered" evidence="1">
    <location>
        <begin position="319"/>
        <end position="359"/>
    </location>
</feature>
<dbReference type="OMA" id="CIKSGMS"/>